<dbReference type="InterPro" id="IPR007197">
    <property type="entry name" value="rSAM"/>
</dbReference>
<dbReference type="InterPro" id="IPR020050">
    <property type="entry name" value="FO_synthase_su2"/>
</dbReference>
<dbReference type="InterPro" id="IPR058240">
    <property type="entry name" value="rSAM_sf"/>
</dbReference>
<sequence length="427" mass="47279">MLGDTQTGSNLSPDYRSLQTKRIGDTVGDEALGGHSNWRERLRHMSVPLSVSSDPLLSSCLEALSSGGRISVDDGVRLFEHESLSSICALADMVKSARFGNRVYFNENLHVNTTNICVLACRFCAFRKGPRHSDAYALSVDEFIHRIEPLSDRIDEVHSVGGLHPEWTVEHYSELYRGIRERFPHIHLKSLTSVEIKHISNRSGISVKQTLKKLIESGLGSLPGGGAEILVDSVRNRICRGKESSDEYLEIHDIAHSLGIPTNCTMLFGTVETVTQRVIHIDRLRTQQDQSGGFQCFVPYPFLPDKTRLPEAQLASSSEVIRVIAISRLMLDNIPHIKAYRMNIGDHLATLSLKAGADDIDGTVGHEEIMHDAGSTTRLDTTADELARLIEDADSVAVKRDSVYSSFSVYNGHSDVVEMYLPIADQT</sequence>
<comment type="cofactor">
    <cofactor evidence="1">
        <name>[4Fe-4S] cluster</name>
        <dbReference type="ChEBI" id="CHEBI:49883"/>
    </cofactor>
</comment>
<dbReference type="SFLD" id="SFLDG01389">
    <property type="entry name" value="menaquinone_synthsis_involved"/>
    <property type="match status" value="1"/>
</dbReference>
<feature type="domain" description="Radical SAM core" evidence="7">
    <location>
        <begin position="103"/>
        <end position="335"/>
    </location>
</feature>
<dbReference type="Pfam" id="PF04055">
    <property type="entry name" value="Radical_SAM"/>
    <property type="match status" value="1"/>
</dbReference>
<evidence type="ECO:0000313" key="8">
    <source>
        <dbReference type="EMBL" id="ABZ08110.1"/>
    </source>
</evidence>
<dbReference type="InterPro" id="IPR034405">
    <property type="entry name" value="F420"/>
</dbReference>
<dbReference type="GO" id="GO:0046872">
    <property type="term" value="F:metal ion binding"/>
    <property type="evidence" value="ECO:0007669"/>
    <property type="project" value="UniProtKB-KW"/>
</dbReference>
<organism evidence="8">
    <name type="scientific">uncultured marine microorganism HF4000_APKG1C9</name>
    <dbReference type="NCBI Taxonomy" id="455540"/>
    <lineage>
        <taxon>unclassified sequences</taxon>
        <taxon>environmental samples</taxon>
    </lineage>
</organism>
<dbReference type="AlphaFoldDB" id="B3T6A1"/>
<name>B3T6A1_9ZZZZ</name>
<dbReference type="PANTHER" id="PTHR43076">
    <property type="entry name" value="FO SYNTHASE (COFH)"/>
    <property type="match status" value="1"/>
</dbReference>
<evidence type="ECO:0000256" key="2">
    <source>
        <dbReference type="ARBA" id="ARBA00022485"/>
    </source>
</evidence>
<dbReference type="CDD" id="cd01335">
    <property type="entry name" value="Radical_SAM"/>
    <property type="match status" value="1"/>
</dbReference>
<dbReference type="Pfam" id="PF19288">
    <property type="entry name" value="CofH_C"/>
    <property type="match status" value="1"/>
</dbReference>
<dbReference type="PROSITE" id="PS51918">
    <property type="entry name" value="RADICAL_SAM"/>
    <property type="match status" value="1"/>
</dbReference>
<evidence type="ECO:0000256" key="6">
    <source>
        <dbReference type="ARBA" id="ARBA00023014"/>
    </source>
</evidence>
<keyword evidence="5" id="KW-0408">Iron</keyword>
<evidence type="ECO:0000256" key="3">
    <source>
        <dbReference type="ARBA" id="ARBA00022691"/>
    </source>
</evidence>
<keyword evidence="6" id="KW-0411">Iron-sulfur</keyword>
<evidence type="ECO:0000256" key="5">
    <source>
        <dbReference type="ARBA" id="ARBA00023004"/>
    </source>
</evidence>
<gene>
    <name evidence="8" type="ORF">ALOHA_HF4000APKG1C9ctg2g13</name>
</gene>
<keyword evidence="3" id="KW-0949">S-adenosyl-L-methionine</keyword>
<evidence type="ECO:0000256" key="4">
    <source>
        <dbReference type="ARBA" id="ARBA00022723"/>
    </source>
</evidence>
<protein>
    <submittedName>
        <fullName evidence="8">Putative Radical SAM superfamily protein</fullName>
    </submittedName>
</protein>
<evidence type="ECO:0000259" key="7">
    <source>
        <dbReference type="PROSITE" id="PS51918"/>
    </source>
</evidence>
<accession>B3T6A1</accession>
<dbReference type="GO" id="GO:0044689">
    <property type="term" value="F:7,8-didemethyl-8-hydroxy-5-deazariboflavin synthase activity"/>
    <property type="evidence" value="ECO:0007669"/>
    <property type="project" value="TreeGrafter"/>
</dbReference>
<dbReference type="SUPFAM" id="SSF102114">
    <property type="entry name" value="Radical SAM enzymes"/>
    <property type="match status" value="1"/>
</dbReference>
<proteinExistence type="predicted"/>
<keyword evidence="4" id="KW-0479">Metal-binding</keyword>
<dbReference type="NCBIfam" id="TIGR00423">
    <property type="entry name" value="CofH family radical SAM protein"/>
    <property type="match status" value="1"/>
</dbReference>
<dbReference type="PANTHER" id="PTHR43076:SF7">
    <property type="entry name" value="AMINODEOXYFUTALOSINE SYNTHASE"/>
    <property type="match status" value="1"/>
</dbReference>
<keyword evidence="2" id="KW-0004">4Fe-4S</keyword>
<reference evidence="8" key="1">
    <citation type="journal article" date="2008" name="ISME J.">
        <title>Genomic patterns of recombination, clonal divergence and environment in marine microbial populations.</title>
        <authorList>
            <person name="Konstantinidis K.T."/>
            <person name="Delong E.F."/>
        </authorList>
    </citation>
    <scope>NUCLEOTIDE SEQUENCE</scope>
</reference>
<dbReference type="EMBL" id="EU016618">
    <property type="protein sequence ID" value="ABZ08110.1"/>
    <property type="molecule type" value="Genomic_DNA"/>
</dbReference>
<dbReference type="PIRSF" id="PIRSF004762">
    <property type="entry name" value="CHP00423"/>
    <property type="match status" value="1"/>
</dbReference>
<dbReference type="InterPro" id="IPR045567">
    <property type="entry name" value="CofH/MnqC-like_C"/>
</dbReference>
<dbReference type="GO" id="GO:0016765">
    <property type="term" value="F:transferase activity, transferring alkyl or aryl (other than methyl) groups"/>
    <property type="evidence" value="ECO:0007669"/>
    <property type="project" value="InterPro"/>
</dbReference>
<dbReference type="InterPro" id="IPR013785">
    <property type="entry name" value="Aldolase_TIM"/>
</dbReference>
<dbReference type="SFLD" id="SFLDG01064">
    <property type="entry name" value="F420__menaquinone_cofactor_bio"/>
    <property type="match status" value="1"/>
</dbReference>
<dbReference type="SFLD" id="SFLDS00029">
    <property type="entry name" value="Radical_SAM"/>
    <property type="match status" value="1"/>
</dbReference>
<dbReference type="Gene3D" id="3.20.20.70">
    <property type="entry name" value="Aldolase class I"/>
    <property type="match status" value="1"/>
</dbReference>
<dbReference type="GO" id="GO:0051539">
    <property type="term" value="F:4 iron, 4 sulfur cluster binding"/>
    <property type="evidence" value="ECO:0007669"/>
    <property type="project" value="UniProtKB-KW"/>
</dbReference>
<dbReference type="SFLD" id="SFLDF00343">
    <property type="entry name" value="aminofutalosine_synthase_(mqnE"/>
    <property type="match status" value="1"/>
</dbReference>
<evidence type="ECO:0000256" key="1">
    <source>
        <dbReference type="ARBA" id="ARBA00001966"/>
    </source>
</evidence>